<evidence type="ECO:0000256" key="9">
    <source>
        <dbReference type="ARBA" id="ARBA00047989"/>
    </source>
</evidence>
<accession>A0A8H9L7E9</accession>
<evidence type="ECO:0000256" key="5">
    <source>
        <dbReference type="ARBA" id="ARBA00022723"/>
    </source>
</evidence>
<dbReference type="InterPro" id="IPR038371">
    <property type="entry name" value="Cu_polyphenol_OxRdtase_sf"/>
</dbReference>
<comment type="catalytic activity">
    <reaction evidence="1">
        <text>inosine + phosphate = alpha-D-ribose 1-phosphate + hypoxanthine</text>
        <dbReference type="Rhea" id="RHEA:27646"/>
        <dbReference type="ChEBI" id="CHEBI:17368"/>
        <dbReference type="ChEBI" id="CHEBI:17596"/>
        <dbReference type="ChEBI" id="CHEBI:43474"/>
        <dbReference type="ChEBI" id="CHEBI:57720"/>
        <dbReference type="EC" id="2.4.2.1"/>
    </reaction>
    <physiologicalReaction direction="left-to-right" evidence="1">
        <dbReference type="Rhea" id="RHEA:27647"/>
    </physiologicalReaction>
</comment>
<name>A0A8H9L7E9_9MICO</name>
<dbReference type="PANTHER" id="PTHR30616:SF2">
    <property type="entry name" value="PURINE NUCLEOSIDE PHOSPHORYLASE LACC1"/>
    <property type="match status" value="1"/>
</dbReference>
<keyword evidence="6" id="KW-0378">Hydrolase</keyword>
<keyword evidence="8" id="KW-0186">Copper</keyword>
<comment type="caution">
    <text evidence="13">The sequence shown here is derived from an EMBL/GenBank/DDBJ whole genome shotgun (WGS) entry which is preliminary data.</text>
</comment>
<evidence type="ECO:0000256" key="6">
    <source>
        <dbReference type="ARBA" id="ARBA00022801"/>
    </source>
</evidence>
<evidence type="ECO:0000256" key="8">
    <source>
        <dbReference type="ARBA" id="ARBA00023008"/>
    </source>
</evidence>
<comment type="catalytic activity">
    <reaction evidence="10">
        <text>adenosine + phosphate = alpha-D-ribose 1-phosphate + adenine</text>
        <dbReference type="Rhea" id="RHEA:27642"/>
        <dbReference type="ChEBI" id="CHEBI:16335"/>
        <dbReference type="ChEBI" id="CHEBI:16708"/>
        <dbReference type="ChEBI" id="CHEBI:43474"/>
        <dbReference type="ChEBI" id="CHEBI:57720"/>
        <dbReference type="EC" id="2.4.2.1"/>
    </reaction>
    <physiologicalReaction direction="left-to-right" evidence="10">
        <dbReference type="Rhea" id="RHEA:27643"/>
    </physiologicalReaction>
</comment>
<evidence type="ECO:0000256" key="1">
    <source>
        <dbReference type="ARBA" id="ARBA00000553"/>
    </source>
</evidence>
<dbReference type="InterPro" id="IPR003730">
    <property type="entry name" value="Cu_polyphenol_OxRdtase"/>
</dbReference>
<comment type="similarity">
    <text evidence="3 12">Belongs to the purine nucleoside phosphorylase YfiH/LACC1 family.</text>
</comment>
<evidence type="ECO:0000313" key="13">
    <source>
        <dbReference type="EMBL" id="GGM39319.1"/>
    </source>
</evidence>
<comment type="catalytic activity">
    <reaction evidence="9">
        <text>adenosine + H2O + H(+) = inosine + NH4(+)</text>
        <dbReference type="Rhea" id="RHEA:24408"/>
        <dbReference type="ChEBI" id="CHEBI:15377"/>
        <dbReference type="ChEBI" id="CHEBI:15378"/>
        <dbReference type="ChEBI" id="CHEBI:16335"/>
        <dbReference type="ChEBI" id="CHEBI:17596"/>
        <dbReference type="ChEBI" id="CHEBI:28938"/>
        <dbReference type="EC" id="3.5.4.4"/>
    </reaction>
    <physiologicalReaction direction="left-to-right" evidence="9">
        <dbReference type="Rhea" id="RHEA:24409"/>
    </physiologicalReaction>
</comment>
<dbReference type="EMBL" id="BMPT01000020">
    <property type="protein sequence ID" value="GGM39319.1"/>
    <property type="molecule type" value="Genomic_DNA"/>
</dbReference>
<dbReference type="Gene3D" id="3.60.140.10">
    <property type="entry name" value="CNF1/YfiH-like putative cysteine hydrolases"/>
    <property type="match status" value="1"/>
</dbReference>
<dbReference type="PANTHER" id="PTHR30616">
    <property type="entry name" value="UNCHARACTERIZED PROTEIN YFIH"/>
    <property type="match status" value="1"/>
</dbReference>
<dbReference type="GO" id="GO:0005507">
    <property type="term" value="F:copper ion binding"/>
    <property type="evidence" value="ECO:0007669"/>
    <property type="project" value="TreeGrafter"/>
</dbReference>
<evidence type="ECO:0000256" key="4">
    <source>
        <dbReference type="ARBA" id="ARBA00022679"/>
    </source>
</evidence>
<keyword evidence="7" id="KW-0862">Zinc</keyword>
<dbReference type="AlphaFoldDB" id="A0A8H9L7E9"/>
<evidence type="ECO:0000256" key="10">
    <source>
        <dbReference type="ARBA" id="ARBA00048968"/>
    </source>
</evidence>
<reference evidence="13" key="1">
    <citation type="journal article" date="2014" name="Int. J. Syst. Evol. Microbiol.">
        <title>Complete genome sequence of Corynebacterium casei LMG S-19264T (=DSM 44701T), isolated from a smear-ripened cheese.</title>
        <authorList>
            <consortium name="US DOE Joint Genome Institute (JGI-PGF)"/>
            <person name="Walter F."/>
            <person name="Albersmeier A."/>
            <person name="Kalinowski J."/>
            <person name="Ruckert C."/>
        </authorList>
    </citation>
    <scope>NUCLEOTIDE SEQUENCE</scope>
    <source>
        <strain evidence="13">JCM 3051</strain>
    </source>
</reference>
<evidence type="ECO:0000256" key="7">
    <source>
        <dbReference type="ARBA" id="ARBA00022833"/>
    </source>
</evidence>
<dbReference type="GO" id="GO:0017061">
    <property type="term" value="F:S-methyl-5-thioadenosine phosphorylase activity"/>
    <property type="evidence" value="ECO:0007669"/>
    <property type="project" value="UniProtKB-EC"/>
</dbReference>
<evidence type="ECO:0000256" key="3">
    <source>
        <dbReference type="ARBA" id="ARBA00007353"/>
    </source>
</evidence>
<comment type="catalytic activity">
    <reaction evidence="11">
        <text>S-methyl-5'-thioadenosine + phosphate = 5-(methylsulfanyl)-alpha-D-ribose 1-phosphate + adenine</text>
        <dbReference type="Rhea" id="RHEA:11852"/>
        <dbReference type="ChEBI" id="CHEBI:16708"/>
        <dbReference type="ChEBI" id="CHEBI:17509"/>
        <dbReference type="ChEBI" id="CHEBI:43474"/>
        <dbReference type="ChEBI" id="CHEBI:58533"/>
        <dbReference type="EC" id="2.4.2.28"/>
    </reaction>
    <physiologicalReaction direction="left-to-right" evidence="11">
        <dbReference type="Rhea" id="RHEA:11853"/>
    </physiologicalReaction>
</comment>
<dbReference type="GO" id="GO:0016787">
    <property type="term" value="F:hydrolase activity"/>
    <property type="evidence" value="ECO:0007669"/>
    <property type="project" value="UniProtKB-KW"/>
</dbReference>
<sequence>MSDTQVLPGVHPVALGDGVHAFFTSAAGGVSPAPWSTAAAADGSDAGHGLNLGLNVSDDPARVAVNRARVARHLGAPVAYATQVHGATVLPLGGAERELWSAPEPPGTAGEGDALVTTEGRLGLGVLVADCVPVLLADPVARVVAVAHAGRKGVLSGVVLRALDAMVERGADLARVRAAVGPAVCGLCYEVPAAMRDEVAAAVPQTFATTRAGTPGLDLPAGVVAQLAERGVAAVRVDRCTLEEEALFSHRRASVSGTTTGRQAGIIALI</sequence>
<protein>
    <recommendedName>
        <fullName evidence="12">Purine nucleoside phosphorylase</fullName>
    </recommendedName>
</protein>
<dbReference type="SUPFAM" id="SSF64438">
    <property type="entry name" value="CNF1/YfiH-like putative cysteine hydrolases"/>
    <property type="match status" value="1"/>
</dbReference>
<evidence type="ECO:0000256" key="11">
    <source>
        <dbReference type="ARBA" id="ARBA00049893"/>
    </source>
</evidence>
<dbReference type="Proteomes" id="UP000655589">
    <property type="component" value="Unassembled WGS sequence"/>
</dbReference>
<reference evidence="13" key="2">
    <citation type="submission" date="2020-09" db="EMBL/GenBank/DDBJ databases">
        <authorList>
            <person name="Sun Q."/>
            <person name="Ohkuma M."/>
        </authorList>
    </citation>
    <scope>NUCLEOTIDE SEQUENCE</scope>
    <source>
        <strain evidence="13">JCM 3051</strain>
    </source>
</reference>
<dbReference type="InterPro" id="IPR011324">
    <property type="entry name" value="Cytotoxic_necrot_fac-like_cat"/>
</dbReference>
<dbReference type="CDD" id="cd16833">
    <property type="entry name" value="YfiH"/>
    <property type="match status" value="1"/>
</dbReference>
<organism evidence="13 14">
    <name type="scientific">Promicromonospora citrea</name>
    <dbReference type="NCBI Taxonomy" id="43677"/>
    <lineage>
        <taxon>Bacteria</taxon>
        <taxon>Bacillati</taxon>
        <taxon>Actinomycetota</taxon>
        <taxon>Actinomycetes</taxon>
        <taxon>Micrococcales</taxon>
        <taxon>Promicromonosporaceae</taxon>
        <taxon>Promicromonospora</taxon>
    </lineage>
</organism>
<keyword evidence="5" id="KW-0479">Metal-binding</keyword>
<dbReference type="NCBIfam" id="TIGR00726">
    <property type="entry name" value="peptidoglycan editing factor PgeF"/>
    <property type="match status" value="1"/>
</dbReference>
<dbReference type="Pfam" id="PF02578">
    <property type="entry name" value="Cu-oxidase_4"/>
    <property type="match status" value="1"/>
</dbReference>
<gene>
    <name evidence="13" type="ORF">GCM10010102_38700</name>
</gene>
<keyword evidence="4" id="KW-0808">Transferase</keyword>
<evidence type="ECO:0000256" key="12">
    <source>
        <dbReference type="RuleBase" id="RU361274"/>
    </source>
</evidence>
<comment type="function">
    <text evidence="2">Purine nucleoside enzyme that catalyzes the phosphorolysis of adenosine and inosine nucleosides, yielding D-ribose 1-phosphate and the respective free bases, adenine and hypoxanthine. Also catalyzes the phosphorolysis of S-methyl-5'-thioadenosine into adenine and S-methyl-5-thio-alpha-D-ribose 1-phosphate. Also has adenosine deaminase activity.</text>
</comment>
<evidence type="ECO:0000313" key="14">
    <source>
        <dbReference type="Proteomes" id="UP000655589"/>
    </source>
</evidence>
<evidence type="ECO:0000256" key="2">
    <source>
        <dbReference type="ARBA" id="ARBA00003215"/>
    </source>
</evidence>
<keyword evidence="14" id="KW-1185">Reference proteome</keyword>
<dbReference type="RefSeq" id="WP_229785686.1">
    <property type="nucleotide sequence ID" value="NZ_BMPT01000020.1"/>
</dbReference>
<proteinExistence type="inferred from homology"/>